<dbReference type="NCBIfam" id="TIGR01186">
    <property type="entry name" value="proV"/>
    <property type="match status" value="1"/>
</dbReference>
<evidence type="ECO:0000256" key="9">
    <source>
        <dbReference type="RuleBase" id="RU369116"/>
    </source>
</evidence>
<comment type="subunit">
    <text evidence="9">The complex is probably composed of two ATP-binding proteins, two transmembrane proteins and a solute-binding protein.</text>
</comment>
<dbReference type="GO" id="GO:0005524">
    <property type="term" value="F:ATP binding"/>
    <property type="evidence" value="ECO:0007669"/>
    <property type="project" value="UniProtKB-UniRule"/>
</dbReference>
<evidence type="ECO:0000313" key="11">
    <source>
        <dbReference type="EMBL" id="XDI36998.1"/>
    </source>
</evidence>
<comment type="subcellular location">
    <subcellularLocation>
        <location evidence="9">Cell inner membrane</location>
        <topology evidence="9">Peripheral membrane protein</topology>
    </subcellularLocation>
</comment>
<evidence type="ECO:0000256" key="6">
    <source>
        <dbReference type="ARBA" id="ARBA00023122"/>
    </source>
</evidence>
<protein>
    <recommendedName>
        <fullName evidence="9">Quaternary amine transport ATP-binding protein</fullName>
        <ecNumber evidence="9">7.6.2.9</ecNumber>
    </recommendedName>
</protein>
<sequence>MITFNNVSKEFVDGTKAVDNLNFTIEKGETFVVIGPSGCGKTTTMKMINRLIDPSEGSIHINDKSITEGDIHKLRWNIGYVLQQIALFPNMTVAENISVVPEMKKWSKDKITARVDELLGLVGLDGNTYRDRMPRELSGGQQQRVGVARALAANPDILLMDEPFSALDPISREQLQEDVQHLQQTIQKTIVFVTHDMDEALKLGDRICIMKDGKVIQVGTPKELMTTPSDPFVTQFIGNRQIKKMESPNMIVRDVMNQNVNLINHPTLSTKHVIHPNKTIEEAYQQLKEGSAPYLLVKDDEDVVGTISYEDLARTWMKERDA</sequence>
<dbReference type="GO" id="GO:0016887">
    <property type="term" value="F:ATP hydrolysis activity"/>
    <property type="evidence" value="ECO:0007669"/>
    <property type="project" value="UniProtKB-UniRule"/>
</dbReference>
<dbReference type="RefSeq" id="WP_368504380.1">
    <property type="nucleotide sequence ID" value="NZ_CP162551.1"/>
</dbReference>
<gene>
    <name evidence="11" type="ORF">AB3N04_01435</name>
</gene>
<proteinExistence type="inferred from homology"/>
<dbReference type="GO" id="GO:0005886">
    <property type="term" value="C:plasma membrane"/>
    <property type="evidence" value="ECO:0007669"/>
    <property type="project" value="UniProtKB-SubCell"/>
</dbReference>
<keyword evidence="5 9" id="KW-0067">ATP-binding</keyword>
<dbReference type="InterPro" id="IPR003593">
    <property type="entry name" value="AAA+_ATPase"/>
</dbReference>
<evidence type="ECO:0000256" key="2">
    <source>
        <dbReference type="ARBA" id="ARBA00022448"/>
    </source>
</evidence>
<dbReference type="EMBL" id="CP162551">
    <property type="protein sequence ID" value="XDI36998.1"/>
    <property type="molecule type" value="Genomic_DNA"/>
</dbReference>
<dbReference type="InterPro" id="IPR003439">
    <property type="entry name" value="ABC_transporter-like_ATP-bd"/>
</dbReference>
<dbReference type="SMART" id="SM00382">
    <property type="entry name" value="AAA"/>
    <property type="match status" value="1"/>
</dbReference>
<dbReference type="SUPFAM" id="SSF54631">
    <property type="entry name" value="CBS-domain pair"/>
    <property type="match status" value="1"/>
</dbReference>
<evidence type="ECO:0000256" key="8">
    <source>
        <dbReference type="ARBA" id="ARBA00063934"/>
    </source>
</evidence>
<dbReference type="InterPro" id="IPR005892">
    <property type="entry name" value="Gly-betaine_transp_ATP-bd"/>
</dbReference>
<dbReference type="InterPro" id="IPR046342">
    <property type="entry name" value="CBS_dom_sf"/>
</dbReference>
<dbReference type="AlphaFoldDB" id="A0AB39BTX7"/>
<dbReference type="PROSITE" id="PS00211">
    <property type="entry name" value="ABC_TRANSPORTER_1"/>
    <property type="match status" value="1"/>
</dbReference>
<evidence type="ECO:0000256" key="7">
    <source>
        <dbReference type="ARBA" id="ARBA00052482"/>
    </source>
</evidence>
<keyword evidence="2 9" id="KW-0813">Transport</keyword>
<evidence type="ECO:0000256" key="4">
    <source>
        <dbReference type="ARBA" id="ARBA00022741"/>
    </source>
</evidence>
<dbReference type="GO" id="GO:0006865">
    <property type="term" value="P:amino acid transport"/>
    <property type="evidence" value="ECO:0007669"/>
    <property type="project" value="UniProtKB-UniRule"/>
</dbReference>
<comment type="catalytic activity">
    <reaction evidence="7">
        <text>a quaternary ammonium(out) + ATP + H2O = a quaternary ammonium(in) + ADP + phosphate + H(+)</text>
        <dbReference type="Rhea" id="RHEA:11036"/>
        <dbReference type="ChEBI" id="CHEBI:15377"/>
        <dbReference type="ChEBI" id="CHEBI:15378"/>
        <dbReference type="ChEBI" id="CHEBI:30616"/>
        <dbReference type="ChEBI" id="CHEBI:35267"/>
        <dbReference type="ChEBI" id="CHEBI:43474"/>
        <dbReference type="ChEBI" id="CHEBI:456216"/>
        <dbReference type="EC" id="7.6.2.9"/>
    </reaction>
</comment>
<feature type="domain" description="ABC transporter" evidence="10">
    <location>
        <begin position="2"/>
        <end position="237"/>
    </location>
</feature>
<dbReference type="FunFam" id="3.40.50.300:FF:000425">
    <property type="entry name" value="Probable ABC transporter, ATP-binding subunit"/>
    <property type="match status" value="1"/>
</dbReference>
<comment type="similarity">
    <text evidence="1 9">Belongs to the ABC transporter superfamily.</text>
</comment>
<evidence type="ECO:0000256" key="1">
    <source>
        <dbReference type="ARBA" id="ARBA00005417"/>
    </source>
</evidence>
<keyword evidence="3" id="KW-0677">Repeat</keyword>
<dbReference type="InterPro" id="IPR000644">
    <property type="entry name" value="CBS_dom"/>
</dbReference>
<keyword evidence="9" id="KW-1003">Cell membrane</keyword>
<evidence type="ECO:0000256" key="3">
    <source>
        <dbReference type="ARBA" id="ARBA00022737"/>
    </source>
</evidence>
<dbReference type="GO" id="GO:0015418">
    <property type="term" value="F:ABC-type quaternary ammonium compound transporting activity"/>
    <property type="evidence" value="ECO:0007669"/>
    <property type="project" value="UniProtKB-EC"/>
</dbReference>
<dbReference type="InterPro" id="IPR017871">
    <property type="entry name" value="ABC_transporter-like_CS"/>
</dbReference>
<dbReference type="PROSITE" id="PS50893">
    <property type="entry name" value="ABC_TRANSPORTER_2"/>
    <property type="match status" value="1"/>
</dbReference>
<dbReference type="EC" id="7.6.2.9" evidence="9"/>
<keyword evidence="4 9" id="KW-0547">Nucleotide-binding</keyword>
<evidence type="ECO:0000259" key="10">
    <source>
        <dbReference type="PROSITE" id="PS50893"/>
    </source>
</evidence>
<accession>A0AB39BTX7</accession>
<organism evidence="11">
    <name type="scientific">Alkalihalophilus sp. As8PL</name>
    <dbReference type="NCBI Taxonomy" id="3237103"/>
    <lineage>
        <taxon>Bacteria</taxon>
        <taxon>Bacillati</taxon>
        <taxon>Bacillota</taxon>
        <taxon>Bacilli</taxon>
        <taxon>Bacillales</taxon>
        <taxon>Bacillaceae</taxon>
        <taxon>Alkalihalophilus</taxon>
    </lineage>
</organism>
<evidence type="ECO:0000256" key="5">
    <source>
        <dbReference type="ARBA" id="ARBA00022840"/>
    </source>
</evidence>
<dbReference type="PANTHER" id="PTHR43117">
    <property type="entry name" value="OSMOPROTECTANT IMPORT ATP-BINDING PROTEIN OSMV"/>
    <property type="match status" value="1"/>
</dbReference>
<name>A0AB39BTX7_9BACI</name>
<dbReference type="PANTHER" id="PTHR43117:SF4">
    <property type="entry name" value="OSMOPROTECTANT IMPORT ATP-BINDING PROTEIN OSMV"/>
    <property type="match status" value="1"/>
</dbReference>
<keyword evidence="6" id="KW-0129">CBS domain</keyword>
<keyword evidence="9" id="KW-0997">Cell inner membrane</keyword>
<dbReference type="InterPro" id="IPR027417">
    <property type="entry name" value="P-loop_NTPase"/>
</dbReference>
<dbReference type="SUPFAM" id="SSF52540">
    <property type="entry name" value="P-loop containing nucleoside triphosphate hydrolases"/>
    <property type="match status" value="1"/>
</dbReference>
<dbReference type="Gene3D" id="3.40.50.300">
    <property type="entry name" value="P-loop containing nucleotide triphosphate hydrolases"/>
    <property type="match status" value="1"/>
</dbReference>
<dbReference type="Pfam" id="PF00005">
    <property type="entry name" value="ABC_tran"/>
    <property type="match status" value="1"/>
</dbReference>
<dbReference type="Pfam" id="PF00571">
    <property type="entry name" value="CBS"/>
    <property type="match status" value="1"/>
</dbReference>
<dbReference type="GO" id="GO:0031460">
    <property type="term" value="P:glycine betaine transport"/>
    <property type="evidence" value="ECO:0007669"/>
    <property type="project" value="InterPro"/>
</dbReference>
<comment type="subunit">
    <text evidence="8">The complex is composed of two ATP-binding proteins (OpuCA), two transmembrane proteins (OpuCB and OpuCD) and a solute-binding protein (OpuCC).</text>
</comment>
<keyword evidence="9" id="KW-0472">Membrane</keyword>
<reference evidence="11" key="1">
    <citation type="submission" date="2024-07" db="EMBL/GenBank/DDBJ databases">
        <title>Identification and characteristics of an arsenic-resistant bacterial isolate, which belongs to a novel species.</title>
        <authorList>
            <person name="Juszczyk A."/>
            <person name="Kowalczyk A."/>
            <person name="Was K."/>
            <person name="Kosowicz W."/>
            <person name="Budzyn A."/>
            <person name="Latowski D."/>
        </authorList>
    </citation>
    <scope>NUCLEOTIDE SEQUENCE</scope>
    <source>
        <strain evidence="11">As8PL</strain>
    </source>
</reference>